<evidence type="ECO:0000313" key="2">
    <source>
        <dbReference type="Proteomes" id="UP000265618"/>
    </source>
</evidence>
<dbReference type="InterPro" id="IPR009091">
    <property type="entry name" value="RCC1/BLIP-II"/>
</dbReference>
<reference evidence="1 2" key="1">
    <citation type="journal article" date="2018" name="PLoS ONE">
        <title>The draft genome of Kipferlia bialata reveals reductive genome evolution in fornicate parasites.</title>
        <authorList>
            <person name="Tanifuji G."/>
            <person name="Takabayashi S."/>
            <person name="Kume K."/>
            <person name="Takagi M."/>
            <person name="Nakayama T."/>
            <person name="Kamikawa R."/>
            <person name="Inagaki Y."/>
            <person name="Hashimoto T."/>
        </authorList>
    </citation>
    <scope>NUCLEOTIDE SEQUENCE [LARGE SCALE GENOMIC DNA]</scope>
    <source>
        <strain evidence="1">NY0173</strain>
    </source>
</reference>
<keyword evidence="2" id="KW-1185">Reference proteome</keyword>
<name>A0A9K3GP93_9EUKA</name>
<organism evidence="1 2">
    <name type="scientific">Kipferlia bialata</name>
    <dbReference type="NCBI Taxonomy" id="797122"/>
    <lineage>
        <taxon>Eukaryota</taxon>
        <taxon>Metamonada</taxon>
        <taxon>Carpediemonas-like organisms</taxon>
        <taxon>Kipferlia</taxon>
    </lineage>
</organism>
<proteinExistence type="predicted"/>
<dbReference type="Proteomes" id="UP000265618">
    <property type="component" value="Unassembled WGS sequence"/>
</dbReference>
<dbReference type="SUPFAM" id="SSF50985">
    <property type="entry name" value="RCC1/BLIP-II"/>
    <property type="match status" value="1"/>
</dbReference>
<sequence>DTFTVLTESGDIYCFGDNLYWACSNTYGTGQLPIPSPMDLSGIESVVTQITAGCHASMMLDSTSGLWGVGANSSGGLGVGSWRDQRRPTQALTHDLPPVRRVTNHHMFSLWILGDSE</sequence>
<evidence type="ECO:0000313" key="1">
    <source>
        <dbReference type="EMBL" id="GIQ90163.1"/>
    </source>
</evidence>
<accession>A0A9K3GP93</accession>
<dbReference type="Gene3D" id="2.130.10.30">
    <property type="entry name" value="Regulator of chromosome condensation 1/beta-lactamase-inhibitor protein II"/>
    <property type="match status" value="1"/>
</dbReference>
<comment type="caution">
    <text evidence="1">The sequence shown here is derived from an EMBL/GenBank/DDBJ whole genome shotgun (WGS) entry which is preliminary data.</text>
</comment>
<gene>
    <name evidence="1" type="ORF">KIPB_012850</name>
</gene>
<dbReference type="AlphaFoldDB" id="A0A9K3GP93"/>
<feature type="non-terminal residue" evidence="1">
    <location>
        <position position="1"/>
    </location>
</feature>
<protein>
    <recommendedName>
        <fullName evidence="3">Regulator of chromosome condensation 1/beta-lactamase-inhibitor protein II</fullName>
    </recommendedName>
</protein>
<evidence type="ECO:0008006" key="3">
    <source>
        <dbReference type="Google" id="ProtNLM"/>
    </source>
</evidence>
<dbReference type="EMBL" id="BDIP01005842">
    <property type="protein sequence ID" value="GIQ90163.1"/>
    <property type="molecule type" value="Genomic_DNA"/>
</dbReference>